<dbReference type="InterPro" id="IPR013737">
    <property type="entry name" value="Bac_rhamnosid_N"/>
</dbReference>
<evidence type="ECO:0000259" key="5">
    <source>
        <dbReference type="Pfam" id="PF08531"/>
    </source>
</evidence>
<evidence type="ECO:0000313" key="9">
    <source>
        <dbReference type="Proteomes" id="UP000323257"/>
    </source>
</evidence>
<dbReference type="SUPFAM" id="SSF48208">
    <property type="entry name" value="Six-hairpin glycosidases"/>
    <property type="match status" value="1"/>
</dbReference>
<dbReference type="PANTHER" id="PTHR33307:SF6">
    <property type="entry name" value="ALPHA-RHAMNOSIDASE (EUROFUNG)-RELATED"/>
    <property type="match status" value="1"/>
</dbReference>
<dbReference type="RefSeq" id="WP_187433931.1">
    <property type="nucleotide sequence ID" value="NZ_VNHS01000001.1"/>
</dbReference>
<accession>A0A5S5CK72</accession>
<dbReference type="InterPro" id="IPR012341">
    <property type="entry name" value="6hp_glycosidase-like_sf"/>
</dbReference>
<dbReference type="InterPro" id="IPR013783">
    <property type="entry name" value="Ig-like_fold"/>
</dbReference>
<dbReference type="Gene3D" id="2.60.420.10">
    <property type="entry name" value="Maltose phosphorylase, domain 3"/>
    <property type="match status" value="1"/>
</dbReference>
<dbReference type="Pfam" id="PF25788">
    <property type="entry name" value="Ig_Rha78A_N"/>
    <property type="match status" value="1"/>
</dbReference>
<evidence type="ECO:0000256" key="1">
    <source>
        <dbReference type="ARBA" id="ARBA00001445"/>
    </source>
</evidence>
<protein>
    <recommendedName>
        <fullName evidence="2">alpha-L-rhamnosidase</fullName>
        <ecNumber evidence="2">3.2.1.40</ecNumber>
    </recommendedName>
</protein>
<dbReference type="AlphaFoldDB" id="A0A5S5CK72"/>
<dbReference type="Proteomes" id="UP000323257">
    <property type="component" value="Unassembled WGS sequence"/>
</dbReference>
<reference evidence="8 9" key="1">
    <citation type="submission" date="2019-07" db="EMBL/GenBank/DDBJ databases">
        <title>Genomic Encyclopedia of Type Strains, Phase III (KMG-III): the genomes of soil and plant-associated and newly described type strains.</title>
        <authorList>
            <person name="Whitman W."/>
        </authorList>
    </citation>
    <scope>NUCLEOTIDE SEQUENCE [LARGE SCALE GENOMIC DNA]</scope>
    <source>
        <strain evidence="8 9">BL24</strain>
    </source>
</reference>
<dbReference type="GO" id="GO:0030596">
    <property type="term" value="F:alpha-L-rhamnosidase activity"/>
    <property type="evidence" value="ECO:0007669"/>
    <property type="project" value="UniProtKB-EC"/>
</dbReference>
<evidence type="ECO:0000256" key="2">
    <source>
        <dbReference type="ARBA" id="ARBA00012652"/>
    </source>
</evidence>
<evidence type="ECO:0000259" key="4">
    <source>
        <dbReference type="Pfam" id="PF05592"/>
    </source>
</evidence>
<comment type="catalytic activity">
    <reaction evidence="1">
        <text>Hydrolysis of terminal non-reducing alpha-L-rhamnose residues in alpha-L-rhamnosides.</text>
        <dbReference type="EC" id="3.2.1.40"/>
    </reaction>
</comment>
<dbReference type="InterPro" id="IPR035396">
    <property type="entry name" value="Bac_rhamnosid6H"/>
</dbReference>
<proteinExistence type="predicted"/>
<dbReference type="InterPro" id="IPR035398">
    <property type="entry name" value="Bac_rhamnosid_C"/>
</dbReference>
<dbReference type="Gene3D" id="2.60.120.260">
    <property type="entry name" value="Galactose-binding domain-like"/>
    <property type="match status" value="2"/>
</dbReference>
<dbReference type="PANTHER" id="PTHR33307">
    <property type="entry name" value="ALPHA-RHAMNOSIDASE (EUROFUNG)"/>
    <property type="match status" value="1"/>
</dbReference>
<dbReference type="Pfam" id="PF05592">
    <property type="entry name" value="Bac_rhamnosid"/>
    <property type="match status" value="1"/>
</dbReference>
<evidence type="ECO:0000256" key="3">
    <source>
        <dbReference type="ARBA" id="ARBA00022801"/>
    </source>
</evidence>
<feature type="domain" description="Bacterial alpha-L-rhamnosidase N-terminal" evidence="5">
    <location>
        <begin position="159"/>
        <end position="222"/>
    </location>
</feature>
<gene>
    <name evidence="8" type="ORF">BCM02_10186</name>
</gene>
<feature type="domain" description="Alpha-L-rhamnosidase six-hairpin glycosidase" evidence="6">
    <location>
        <begin position="438"/>
        <end position="762"/>
    </location>
</feature>
<feature type="domain" description="Alpha-L-rhamnosidase concanavalin-like" evidence="4">
    <location>
        <begin position="328"/>
        <end position="432"/>
    </location>
</feature>
<feature type="domain" description="Alpha-L-rhamnosidase C-terminal" evidence="7">
    <location>
        <begin position="765"/>
        <end position="839"/>
    </location>
</feature>
<comment type="caution">
    <text evidence="8">The sequence shown here is derived from an EMBL/GenBank/DDBJ whole genome shotgun (WGS) entry which is preliminary data.</text>
</comment>
<dbReference type="InterPro" id="IPR016007">
    <property type="entry name" value="Alpha_rhamnosid"/>
</dbReference>
<dbReference type="InterPro" id="IPR008928">
    <property type="entry name" value="6-hairpin_glycosidase_sf"/>
</dbReference>
<dbReference type="Gene3D" id="2.60.40.10">
    <property type="entry name" value="Immunoglobulins"/>
    <property type="match status" value="1"/>
</dbReference>
<dbReference type="Pfam" id="PF17390">
    <property type="entry name" value="Bac_rhamnosid_C"/>
    <property type="match status" value="1"/>
</dbReference>
<dbReference type="Pfam" id="PF08531">
    <property type="entry name" value="Bac_rhamnosid_N"/>
    <property type="match status" value="2"/>
</dbReference>
<sequence length="886" mass="98104">MERTLAAKRSGTLVRLRCEYMDNPLGVDRPNPKFSWETACAVDDGDVLQSAYRILVASDESALERHVGDLWDSGRVDGDSQNAVVYGGAELASKSRYWWKARIWDRQGRESAWSEAAYFETGLFRADDWQCRWFNCEYPNGATAVYYERKEFVPTSGARITAARAYIGATGSKANAYELRINGKKIGEDLISPGQTHFRRALYRTFDVTDDLRSGRNAIGILHTRKVIFRLDIRYDDGTSQAIVSDQSWRRLKRGPYIALRYAGGSISEGKGETYDARLAPDGWDMPGYDDSAWGRPIPENGPLLLTAQLQPIIASRTLAPVSISNGNADTYVVDFGQNLFGGVSLTVSGEAGTKITLRYAESIHPDGAINPGSLEAGWLAEPQPQYDEFILRGAGEETYRPTFSCHGFRYVEVAGYPGGLTADRISALVIHSDIENGSAFECASELLNRLQHGAVWSFRSNLVSVPFDCPTRERQGWLGDAHCHAEADALNFDMAAFFAKWFDDIADCQLENGIVPLICPSEGHEYTLDMPWAAAVIFIPWDYFVAYGDKAFLAKHYDVMSTCLGSFRHLLDDSLLLQNNTIFGDWFGSAAELSKTFLATAYYYRCLTLLSKIAGELGETGDAASYSALASRVEAGINAAFLKEGRYYDANSQTANALALYFDFVPSASKPAVLGSLVKDVLSRGTMTVGCLGATAILAALAENGRNDIAYYLATNTNKGCWGYWVQEYASTTALENFSDNYASNNHAFLVGGLSAWFYKHLAGISPLEPGYRRIRVKPFIPDDMEHASAQIHTVRGMVKSRWQKGRTQLVLAVEIPPNATAEVYIPSGDRACIEYERSASVSGHEAPFRFEGNYAVYSVGSGRHEWKAIYKEDALRNLHRLERP</sequence>
<dbReference type="Pfam" id="PF17389">
    <property type="entry name" value="Bac_rhamnosid6H"/>
    <property type="match status" value="1"/>
</dbReference>
<keyword evidence="9" id="KW-1185">Reference proteome</keyword>
<evidence type="ECO:0000313" key="8">
    <source>
        <dbReference type="EMBL" id="TYP78971.1"/>
    </source>
</evidence>
<dbReference type="InterPro" id="IPR008902">
    <property type="entry name" value="Rhamnosid_concanavalin"/>
</dbReference>
<dbReference type="PIRSF" id="PIRSF010631">
    <property type="entry name" value="A-rhamnsds"/>
    <property type="match status" value="1"/>
</dbReference>
<dbReference type="EMBL" id="VNHS01000001">
    <property type="protein sequence ID" value="TYP78971.1"/>
    <property type="molecule type" value="Genomic_DNA"/>
</dbReference>
<name>A0A5S5CK72_9BACL</name>
<evidence type="ECO:0000259" key="6">
    <source>
        <dbReference type="Pfam" id="PF17389"/>
    </source>
</evidence>
<dbReference type="Gene3D" id="1.50.10.10">
    <property type="match status" value="1"/>
</dbReference>
<evidence type="ECO:0000259" key="7">
    <source>
        <dbReference type="Pfam" id="PF17390"/>
    </source>
</evidence>
<organism evidence="8 9">
    <name type="scientific">Paenibacillus methanolicus</name>
    <dbReference type="NCBI Taxonomy" id="582686"/>
    <lineage>
        <taxon>Bacteria</taxon>
        <taxon>Bacillati</taxon>
        <taxon>Bacillota</taxon>
        <taxon>Bacilli</taxon>
        <taxon>Bacillales</taxon>
        <taxon>Paenibacillaceae</taxon>
        <taxon>Paenibacillus</taxon>
    </lineage>
</organism>
<feature type="domain" description="Bacterial alpha-L-rhamnosidase N-terminal" evidence="5">
    <location>
        <begin position="225"/>
        <end position="298"/>
    </location>
</feature>
<dbReference type="EC" id="3.2.1.40" evidence="2"/>
<keyword evidence="3" id="KW-0378">Hydrolase</keyword>
<dbReference type="GO" id="GO:0005975">
    <property type="term" value="P:carbohydrate metabolic process"/>
    <property type="evidence" value="ECO:0007669"/>
    <property type="project" value="InterPro"/>
</dbReference>